<gene>
    <name evidence="13" type="ORF">GKD88_15225</name>
    <name evidence="12" type="ORF">GKE08_15555</name>
</gene>
<dbReference type="PROSITE" id="PS50929">
    <property type="entry name" value="ABC_TM1F"/>
    <property type="match status" value="1"/>
</dbReference>
<comment type="subcellular location">
    <subcellularLocation>
        <location evidence="1">Cell membrane</location>
        <topology evidence="1">Multi-pass membrane protein</topology>
    </subcellularLocation>
</comment>
<evidence type="ECO:0000256" key="5">
    <source>
        <dbReference type="ARBA" id="ARBA00022741"/>
    </source>
</evidence>
<evidence type="ECO:0000256" key="7">
    <source>
        <dbReference type="ARBA" id="ARBA00022989"/>
    </source>
</evidence>
<keyword evidence="6 12" id="KW-0067">ATP-binding</keyword>
<protein>
    <submittedName>
        <fullName evidence="12">ATP-binding cassette domain-containing protein</fullName>
    </submittedName>
</protein>
<evidence type="ECO:0000256" key="9">
    <source>
        <dbReference type="SAM" id="Phobius"/>
    </source>
</evidence>
<dbReference type="PANTHER" id="PTHR43394:SF1">
    <property type="entry name" value="ATP-BINDING CASSETTE SUB-FAMILY B MEMBER 10, MITOCHONDRIAL"/>
    <property type="match status" value="1"/>
</dbReference>
<sequence>MRKFQFIWEFLEGNRKRMAAMIVLVCVYAFLNLCSPLLFSFMIDNVIHQQPAANPVLAWLLESLGGAQYLQRNLWMGAAAILAINALICVCVFLRGYWNAVISEEVCRKVRNRLYAHLQSLPFSYHVRIKTGDLVQRCTSDVDQIRRFLSGQISEVVYSIATALAALLILFSIYRPLAWLAVISMPLLVIYAYVFFTRVQKAFLASDEAEGDLSTAVQENLSGIRVVKAFNNEREEIRKFDKKNIRYRDLTFKMIQYLGAYWGTSDLICLTQIFVIILAGIFAASRGDLSVGSFFVFISYEGMILWPVRNLGRILADMGKMSVSIGRLQEILDEAPEDVTSGETPAIEGRIEFDHVQFQYEGDSQPVLKDLNFTIEKGMTVALIGPTGGGKSTLVHLLMRLYDPTGGQIRIDGHDLTQIQRQWLRQNIGIVLQEPFLFSKTIYDNIHLARRSARREEVEQAARIASVHEVIAEFDRGYDTLVGEKGVTLSGGQKQRIAIARTVLSPQPILIFDDSLSAVDTQTDAQIRAALKEVQSQTTTLIITQRVASAMDADLILVLEQGQITQSGTHEQLLNEDGLYRRIVDIQTARMNEGGGEEA</sequence>
<name>A0A6N7SBS5_9FIRM</name>
<keyword evidence="15" id="KW-1185">Reference proteome</keyword>
<feature type="transmembrane region" description="Helical" evidence="9">
    <location>
        <begin position="258"/>
        <end position="283"/>
    </location>
</feature>
<evidence type="ECO:0000256" key="2">
    <source>
        <dbReference type="ARBA" id="ARBA00022448"/>
    </source>
</evidence>
<dbReference type="GO" id="GO:0016887">
    <property type="term" value="F:ATP hydrolysis activity"/>
    <property type="evidence" value="ECO:0007669"/>
    <property type="project" value="InterPro"/>
</dbReference>
<feature type="domain" description="ABC transmembrane type-1" evidence="11">
    <location>
        <begin position="19"/>
        <end position="320"/>
    </location>
</feature>
<evidence type="ECO:0000256" key="1">
    <source>
        <dbReference type="ARBA" id="ARBA00004651"/>
    </source>
</evidence>
<keyword evidence="7 9" id="KW-1133">Transmembrane helix</keyword>
<evidence type="ECO:0000313" key="15">
    <source>
        <dbReference type="Proteomes" id="UP000480929"/>
    </source>
</evidence>
<dbReference type="InterPro" id="IPR011527">
    <property type="entry name" value="ABC1_TM_dom"/>
</dbReference>
<dbReference type="SMART" id="SM00382">
    <property type="entry name" value="AAA"/>
    <property type="match status" value="1"/>
</dbReference>
<dbReference type="InterPro" id="IPR017871">
    <property type="entry name" value="ABC_transporter-like_CS"/>
</dbReference>
<evidence type="ECO:0000259" key="11">
    <source>
        <dbReference type="PROSITE" id="PS50929"/>
    </source>
</evidence>
<dbReference type="InterPro" id="IPR003439">
    <property type="entry name" value="ABC_transporter-like_ATP-bd"/>
</dbReference>
<reference evidence="14 15" key="1">
    <citation type="journal article" date="2019" name="Nat. Med.">
        <title>A library of human gut bacterial isolates paired with longitudinal multiomics data enables mechanistic microbiome research.</title>
        <authorList>
            <person name="Poyet M."/>
            <person name="Groussin M."/>
            <person name="Gibbons S.M."/>
            <person name="Avila-Pacheco J."/>
            <person name="Jiang X."/>
            <person name="Kearney S.M."/>
            <person name="Perrotta A.R."/>
            <person name="Berdy B."/>
            <person name="Zhao S."/>
            <person name="Lieberman T.D."/>
            <person name="Swanson P.K."/>
            <person name="Smith M."/>
            <person name="Roesemann S."/>
            <person name="Alexander J.E."/>
            <person name="Rich S.A."/>
            <person name="Livny J."/>
            <person name="Vlamakis H."/>
            <person name="Clish C."/>
            <person name="Bullock K."/>
            <person name="Deik A."/>
            <person name="Scott J."/>
            <person name="Pierce K.A."/>
            <person name="Xavier R.J."/>
            <person name="Alm E.J."/>
        </authorList>
    </citation>
    <scope>NUCLEOTIDE SEQUENCE [LARGE SCALE GENOMIC DNA]</scope>
    <source>
        <strain evidence="12 14">BIOML-A4</strain>
        <strain evidence="13 15">BIOML-A5</strain>
    </source>
</reference>
<dbReference type="Proteomes" id="UP000433575">
    <property type="component" value="Unassembled WGS sequence"/>
</dbReference>
<dbReference type="CDD" id="cd18542">
    <property type="entry name" value="ABC_6TM_YknU_like"/>
    <property type="match status" value="1"/>
</dbReference>
<evidence type="ECO:0000256" key="8">
    <source>
        <dbReference type="ARBA" id="ARBA00023136"/>
    </source>
</evidence>
<evidence type="ECO:0000313" key="14">
    <source>
        <dbReference type="Proteomes" id="UP000433575"/>
    </source>
</evidence>
<keyword evidence="2" id="KW-0813">Transport</keyword>
<evidence type="ECO:0000256" key="6">
    <source>
        <dbReference type="ARBA" id="ARBA00022840"/>
    </source>
</evidence>
<dbReference type="OrthoDB" id="9762778at2"/>
<dbReference type="EMBL" id="WKPJ01000033">
    <property type="protein sequence ID" value="MSA90746.1"/>
    <property type="molecule type" value="Genomic_DNA"/>
</dbReference>
<dbReference type="SUPFAM" id="SSF52540">
    <property type="entry name" value="P-loop containing nucleoside triphosphate hydrolases"/>
    <property type="match status" value="1"/>
</dbReference>
<dbReference type="Proteomes" id="UP000480929">
    <property type="component" value="Unassembled WGS sequence"/>
</dbReference>
<dbReference type="PROSITE" id="PS50893">
    <property type="entry name" value="ABC_TRANSPORTER_2"/>
    <property type="match status" value="1"/>
</dbReference>
<keyword evidence="4 9" id="KW-0812">Transmembrane</keyword>
<dbReference type="PANTHER" id="PTHR43394">
    <property type="entry name" value="ATP-DEPENDENT PERMEASE MDL1, MITOCHONDRIAL"/>
    <property type="match status" value="1"/>
</dbReference>
<dbReference type="InterPro" id="IPR003593">
    <property type="entry name" value="AAA+_ATPase"/>
</dbReference>
<evidence type="ECO:0000259" key="10">
    <source>
        <dbReference type="PROSITE" id="PS50893"/>
    </source>
</evidence>
<dbReference type="InterPro" id="IPR039421">
    <property type="entry name" value="Type_1_exporter"/>
</dbReference>
<feature type="transmembrane region" description="Helical" evidence="9">
    <location>
        <begin position="179"/>
        <end position="196"/>
    </location>
</feature>
<dbReference type="Gene3D" id="3.40.50.300">
    <property type="entry name" value="P-loop containing nucleotide triphosphate hydrolases"/>
    <property type="match status" value="1"/>
</dbReference>
<dbReference type="RefSeq" id="WP_154240116.1">
    <property type="nucleotide sequence ID" value="NZ_CALJPI010000128.1"/>
</dbReference>
<feature type="domain" description="ABC transporter" evidence="10">
    <location>
        <begin position="351"/>
        <end position="586"/>
    </location>
</feature>
<keyword evidence="8 9" id="KW-0472">Membrane</keyword>
<dbReference type="EMBL" id="WKPI01000035">
    <property type="protein sequence ID" value="MSC34476.1"/>
    <property type="molecule type" value="Genomic_DNA"/>
</dbReference>
<dbReference type="AlphaFoldDB" id="A0A6N7SBS5"/>
<feature type="transmembrane region" description="Helical" evidence="9">
    <location>
        <begin position="156"/>
        <end position="173"/>
    </location>
</feature>
<dbReference type="PROSITE" id="PS00211">
    <property type="entry name" value="ABC_TRANSPORTER_1"/>
    <property type="match status" value="1"/>
</dbReference>
<dbReference type="Pfam" id="PF00664">
    <property type="entry name" value="ABC_membrane"/>
    <property type="match status" value="1"/>
</dbReference>
<dbReference type="Pfam" id="PF00005">
    <property type="entry name" value="ABC_tran"/>
    <property type="match status" value="1"/>
</dbReference>
<dbReference type="InterPro" id="IPR027417">
    <property type="entry name" value="P-loop_NTPase"/>
</dbReference>
<dbReference type="InterPro" id="IPR036640">
    <property type="entry name" value="ABC1_TM_sf"/>
</dbReference>
<dbReference type="GO" id="GO:0015421">
    <property type="term" value="F:ABC-type oligopeptide transporter activity"/>
    <property type="evidence" value="ECO:0007669"/>
    <property type="project" value="TreeGrafter"/>
</dbReference>
<feature type="transmembrane region" description="Helical" evidence="9">
    <location>
        <begin position="289"/>
        <end position="308"/>
    </location>
</feature>
<comment type="caution">
    <text evidence="12">The sequence shown here is derived from an EMBL/GenBank/DDBJ whole genome shotgun (WGS) entry which is preliminary data.</text>
</comment>
<dbReference type="GO" id="GO:0005524">
    <property type="term" value="F:ATP binding"/>
    <property type="evidence" value="ECO:0007669"/>
    <property type="project" value="UniProtKB-KW"/>
</dbReference>
<dbReference type="SUPFAM" id="SSF90123">
    <property type="entry name" value="ABC transporter transmembrane region"/>
    <property type="match status" value="1"/>
</dbReference>
<accession>A0A6N7SBS5</accession>
<dbReference type="Gene3D" id="1.20.1560.10">
    <property type="entry name" value="ABC transporter type 1, transmembrane domain"/>
    <property type="match status" value="1"/>
</dbReference>
<evidence type="ECO:0000256" key="4">
    <source>
        <dbReference type="ARBA" id="ARBA00022692"/>
    </source>
</evidence>
<feature type="transmembrane region" description="Helical" evidence="9">
    <location>
        <begin position="74"/>
        <end position="94"/>
    </location>
</feature>
<keyword evidence="3" id="KW-1003">Cell membrane</keyword>
<organism evidence="12 14">
    <name type="scientific">Holdemania massiliensis</name>
    <dbReference type="NCBI Taxonomy" id="1468449"/>
    <lineage>
        <taxon>Bacteria</taxon>
        <taxon>Bacillati</taxon>
        <taxon>Bacillota</taxon>
        <taxon>Erysipelotrichia</taxon>
        <taxon>Erysipelotrichales</taxon>
        <taxon>Erysipelotrichaceae</taxon>
        <taxon>Holdemania</taxon>
    </lineage>
</organism>
<evidence type="ECO:0000313" key="12">
    <source>
        <dbReference type="EMBL" id="MSA90746.1"/>
    </source>
</evidence>
<feature type="transmembrane region" description="Helical" evidence="9">
    <location>
        <begin position="21"/>
        <end position="43"/>
    </location>
</feature>
<evidence type="ECO:0000313" key="13">
    <source>
        <dbReference type="EMBL" id="MSC34476.1"/>
    </source>
</evidence>
<keyword evidence="5" id="KW-0547">Nucleotide-binding</keyword>
<dbReference type="GO" id="GO:0005886">
    <property type="term" value="C:plasma membrane"/>
    <property type="evidence" value="ECO:0007669"/>
    <property type="project" value="UniProtKB-SubCell"/>
</dbReference>
<dbReference type="FunFam" id="3.40.50.300:FF:000221">
    <property type="entry name" value="Multidrug ABC transporter ATP-binding protein"/>
    <property type="match status" value="1"/>
</dbReference>
<evidence type="ECO:0000256" key="3">
    <source>
        <dbReference type="ARBA" id="ARBA00022475"/>
    </source>
</evidence>
<proteinExistence type="predicted"/>